<feature type="region of interest" description="Disordered" evidence="1">
    <location>
        <begin position="115"/>
        <end position="139"/>
    </location>
</feature>
<protein>
    <submittedName>
        <fullName evidence="2">Uncharacterized protein</fullName>
    </submittedName>
</protein>
<proteinExistence type="predicted"/>
<feature type="compositionally biased region" description="Polar residues" evidence="1">
    <location>
        <begin position="115"/>
        <end position="125"/>
    </location>
</feature>
<name>A0AAW0DQG2_9AGAR</name>
<reference evidence="2 3" key="1">
    <citation type="journal article" date="2024" name="J Genomics">
        <title>Draft genome sequencing and assembly of Favolaschia claudopus CIRM-BRFM 2984 isolated from oak limbs.</title>
        <authorList>
            <person name="Navarro D."/>
            <person name="Drula E."/>
            <person name="Chaduli D."/>
            <person name="Cazenave R."/>
            <person name="Ahrendt S."/>
            <person name="Wang J."/>
            <person name="Lipzen A."/>
            <person name="Daum C."/>
            <person name="Barry K."/>
            <person name="Grigoriev I.V."/>
            <person name="Favel A."/>
            <person name="Rosso M.N."/>
            <person name="Martin F."/>
        </authorList>
    </citation>
    <scope>NUCLEOTIDE SEQUENCE [LARGE SCALE GENOMIC DNA]</scope>
    <source>
        <strain evidence="2 3">CIRM-BRFM 2984</strain>
    </source>
</reference>
<evidence type="ECO:0000313" key="3">
    <source>
        <dbReference type="Proteomes" id="UP001362999"/>
    </source>
</evidence>
<accession>A0AAW0DQG2</accession>
<sequence length="299" mass="31740">MQSLSTFVASVQPYIAYALSRLSAFLSFTRTEKSTSSSGVAVLSNTNNPAAPPELVVVIQVSVAESHVEPQNMGGNISLPIAAVELEASSPLSTPQLETNAATGRPALKDMTNLVSNGFKATSKTSPRRHRRSRDILDAPASPFVVTTTTPGSADWHASKATLLAESRIWNEKVKSSGRCSLPVVASSSPRSNLKDRLSGLFEFNALEGGSKVEEARRVSAAALEENSMVPVVVEEKDNLPTYTAASVSPSTSITSASSSSSSIGSILDQFEGIFNGPDWRCIMARSDEFGLRINDSMV</sequence>
<organism evidence="2 3">
    <name type="scientific">Favolaschia claudopus</name>
    <dbReference type="NCBI Taxonomy" id="2862362"/>
    <lineage>
        <taxon>Eukaryota</taxon>
        <taxon>Fungi</taxon>
        <taxon>Dikarya</taxon>
        <taxon>Basidiomycota</taxon>
        <taxon>Agaricomycotina</taxon>
        <taxon>Agaricomycetes</taxon>
        <taxon>Agaricomycetidae</taxon>
        <taxon>Agaricales</taxon>
        <taxon>Marasmiineae</taxon>
        <taxon>Mycenaceae</taxon>
        <taxon>Favolaschia</taxon>
    </lineage>
</organism>
<comment type="caution">
    <text evidence="2">The sequence shown here is derived from an EMBL/GenBank/DDBJ whole genome shotgun (WGS) entry which is preliminary data.</text>
</comment>
<dbReference type="EMBL" id="JAWWNJ010000006">
    <property type="protein sequence ID" value="KAK7053837.1"/>
    <property type="molecule type" value="Genomic_DNA"/>
</dbReference>
<dbReference type="Proteomes" id="UP001362999">
    <property type="component" value="Unassembled WGS sequence"/>
</dbReference>
<evidence type="ECO:0000256" key="1">
    <source>
        <dbReference type="SAM" id="MobiDB-lite"/>
    </source>
</evidence>
<evidence type="ECO:0000313" key="2">
    <source>
        <dbReference type="EMBL" id="KAK7053837.1"/>
    </source>
</evidence>
<gene>
    <name evidence="2" type="ORF">R3P38DRAFT_3577409</name>
</gene>
<keyword evidence="3" id="KW-1185">Reference proteome</keyword>
<dbReference type="AlphaFoldDB" id="A0AAW0DQG2"/>